<gene>
    <name evidence="2" type="ORF">H1D41_10395</name>
</gene>
<name>A0A8J7IRC3_9RHOB</name>
<sequence length="235" mass="25796">MIRKILSTVAVLFSLAAPAGAQESGPLVIELFTSQGCSSCPPADALLRDHAGRDDVITLALHVDYWDYIGWADTFARPEYTARQRGYARASDRRMIYTPQMILNGETSVVGSDPAELERAIQAHQARPARVNMDIERDGDVLHISAQNISYDPSEGELRVQLLRYSAEERVEIRRGENAGKTMPYSSVVTGFEAVGRWDAASDLALETDVTGDLPIVVLIQQEGHGPVFAAARLR</sequence>
<dbReference type="PANTHER" id="PTHR36057:SF1">
    <property type="entry name" value="LIPOPROTEIN LIPID ATTACHMENT SITE-LIKE PROTEIN, PUTATIVE (DUF1223)-RELATED"/>
    <property type="match status" value="1"/>
</dbReference>
<dbReference type="AlphaFoldDB" id="A0A8J7IRC3"/>
<accession>A0A8J7IRC3</accession>
<dbReference type="Pfam" id="PF06764">
    <property type="entry name" value="DUF1223"/>
    <property type="match status" value="1"/>
</dbReference>
<organism evidence="2 3">
    <name type="scientific">Halocynthiibacter styelae</name>
    <dbReference type="NCBI Taxonomy" id="2761955"/>
    <lineage>
        <taxon>Bacteria</taxon>
        <taxon>Pseudomonadati</taxon>
        <taxon>Pseudomonadota</taxon>
        <taxon>Alphaproteobacteria</taxon>
        <taxon>Rhodobacterales</taxon>
        <taxon>Paracoccaceae</taxon>
        <taxon>Halocynthiibacter</taxon>
    </lineage>
</organism>
<dbReference type="SUPFAM" id="SSF52833">
    <property type="entry name" value="Thioredoxin-like"/>
    <property type="match status" value="1"/>
</dbReference>
<evidence type="ECO:0000256" key="1">
    <source>
        <dbReference type="SAM" id="SignalP"/>
    </source>
</evidence>
<comment type="caution">
    <text evidence="2">The sequence shown here is derived from an EMBL/GenBank/DDBJ whole genome shotgun (WGS) entry which is preliminary data.</text>
</comment>
<keyword evidence="3" id="KW-1185">Reference proteome</keyword>
<dbReference type="EMBL" id="JADCKQ010000007">
    <property type="protein sequence ID" value="MBI1494046.1"/>
    <property type="molecule type" value="Genomic_DNA"/>
</dbReference>
<keyword evidence="1" id="KW-0732">Signal</keyword>
<proteinExistence type="predicted"/>
<reference evidence="2" key="1">
    <citation type="submission" date="2020-10" db="EMBL/GenBank/DDBJ databases">
        <title>Paenihalocynthiibacter styelae gen. nov., sp. nov., isolated from stalked sea squirt Styela clava.</title>
        <authorList>
            <person name="Kim Y.-O."/>
            <person name="Yoon J.-H."/>
        </authorList>
    </citation>
    <scope>NUCLEOTIDE SEQUENCE</scope>
    <source>
        <strain evidence="2">MYP1-1</strain>
    </source>
</reference>
<dbReference type="Proteomes" id="UP000640583">
    <property type="component" value="Unassembled WGS sequence"/>
</dbReference>
<evidence type="ECO:0000313" key="3">
    <source>
        <dbReference type="Proteomes" id="UP000640583"/>
    </source>
</evidence>
<evidence type="ECO:0000313" key="2">
    <source>
        <dbReference type="EMBL" id="MBI1494046.1"/>
    </source>
</evidence>
<feature type="chain" id="PRO_5035166070" evidence="1">
    <location>
        <begin position="22"/>
        <end position="235"/>
    </location>
</feature>
<dbReference type="RefSeq" id="WP_228848848.1">
    <property type="nucleotide sequence ID" value="NZ_JADCKQ010000007.1"/>
</dbReference>
<feature type="signal peptide" evidence="1">
    <location>
        <begin position="1"/>
        <end position="21"/>
    </location>
</feature>
<dbReference type="InterPro" id="IPR036249">
    <property type="entry name" value="Thioredoxin-like_sf"/>
</dbReference>
<protein>
    <submittedName>
        <fullName evidence="2">DUF1223 domain-containing protein</fullName>
    </submittedName>
</protein>
<dbReference type="PANTHER" id="PTHR36057">
    <property type="match status" value="1"/>
</dbReference>
<dbReference type="InterPro" id="IPR010634">
    <property type="entry name" value="DUF1223"/>
</dbReference>